<dbReference type="AlphaFoldDB" id="A0AAD4VAX0"/>
<name>A0AAD4VAX0_PRUDU</name>
<protein>
    <recommendedName>
        <fullName evidence="11">Reverse transcriptase RNase H-like domain-containing protein</fullName>
    </recommendedName>
</protein>
<dbReference type="InterPro" id="IPR043502">
    <property type="entry name" value="DNA/RNA_pol_sf"/>
</dbReference>
<reference evidence="9 10" key="1">
    <citation type="journal article" date="2022" name="G3 (Bethesda)">
        <title>Whole-genome sequence and methylome profiling of the almond [Prunus dulcis (Mill.) D.A. Webb] cultivar 'Nonpareil'.</title>
        <authorList>
            <person name="D'Amico-Willman K.M."/>
            <person name="Ouma W.Z."/>
            <person name="Meulia T."/>
            <person name="Sideli G.M."/>
            <person name="Gradziel T.M."/>
            <person name="Fresnedo-Ramirez J."/>
        </authorList>
    </citation>
    <scope>NUCLEOTIDE SEQUENCE [LARGE SCALE GENOMIC DNA]</scope>
    <source>
        <strain evidence="9">Clone GOH B32 T37-40</strain>
    </source>
</reference>
<evidence type="ECO:0000256" key="5">
    <source>
        <dbReference type="ARBA" id="ARBA00022801"/>
    </source>
</evidence>
<dbReference type="PANTHER" id="PTHR24559">
    <property type="entry name" value="TRANSPOSON TY3-I GAG-POL POLYPROTEIN"/>
    <property type="match status" value="1"/>
</dbReference>
<dbReference type="InterPro" id="IPR041373">
    <property type="entry name" value="RT_RNaseH"/>
</dbReference>
<keyword evidence="5" id="KW-0378">Hydrolase</keyword>
<gene>
    <name evidence="9" type="ORF">L3X38_040615</name>
</gene>
<proteinExistence type="predicted"/>
<accession>A0AAD4VAX0</accession>
<evidence type="ECO:0000256" key="3">
    <source>
        <dbReference type="ARBA" id="ARBA00022722"/>
    </source>
</evidence>
<keyword evidence="4" id="KW-0255">Endonuclease</keyword>
<feature type="domain" description="Reverse transcriptase" evidence="7">
    <location>
        <begin position="59"/>
        <end position="163"/>
    </location>
</feature>
<dbReference type="Proteomes" id="UP001054821">
    <property type="component" value="Chromosome 7"/>
</dbReference>
<keyword evidence="10" id="KW-1185">Reference proteome</keyword>
<keyword evidence="6" id="KW-0695">RNA-directed DNA polymerase</keyword>
<dbReference type="Pfam" id="PF17917">
    <property type="entry name" value="RT_RNaseH"/>
    <property type="match status" value="1"/>
</dbReference>
<dbReference type="Gene3D" id="3.30.70.270">
    <property type="match status" value="1"/>
</dbReference>
<organism evidence="9 10">
    <name type="scientific">Prunus dulcis</name>
    <name type="common">Almond</name>
    <name type="synonym">Amygdalus dulcis</name>
    <dbReference type="NCBI Taxonomy" id="3755"/>
    <lineage>
        <taxon>Eukaryota</taxon>
        <taxon>Viridiplantae</taxon>
        <taxon>Streptophyta</taxon>
        <taxon>Embryophyta</taxon>
        <taxon>Tracheophyta</taxon>
        <taxon>Spermatophyta</taxon>
        <taxon>Magnoliopsida</taxon>
        <taxon>eudicotyledons</taxon>
        <taxon>Gunneridae</taxon>
        <taxon>Pentapetalae</taxon>
        <taxon>rosids</taxon>
        <taxon>fabids</taxon>
        <taxon>Rosales</taxon>
        <taxon>Rosaceae</taxon>
        <taxon>Amygdaloideae</taxon>
        <taxon>Amygdaleae</taxon>
        <taxon>Prunus</taxon>
    </lineage>
</organism>
<dbReference type="GO" id="GO:0016787">
    <property type="term" value="F:hydrolase activity"/>
    <property type="evidence" value="ECO:0007669"/>
    <property type="project" value="UniProtKB-KW"/>
</dbReference>
<dbReference type="InterPro" id="IPR043128">
    <property type="entry name" value="Rev_trsase/Diguanyl_cyclase"/>
</dbReference>
<dbReference type="PANTHER" id="PTHR24559:SF457">
    <property type="entry name" value="RNA-DIRECTED DNA POLYMERASE HOMOLOG"/>
    <property type="match status" value="1"/>
</dbReference>
<evidence type="ECO:0008006" key="11">
    <source>
        <dbReference type="Google" id="ProtNLM"/>
    </source>
</evidence>
<evidence type="ECO:0000313" key="9">
    <source>
        <dbReference type="EMBL" id="KAI5320907.1"/>
    </source>
</evidence>
<dbReference type="EMBL" id="JAJFAZ020000007">
    <property type="protein sequence ID" value="KAI5320907.1"/>
    <property type="molecule type" value="Genomic_DNA"/>
</dbReference>
<dbReference type="InterPro" id="IPR000477">
    <property type="entry name" value="RT_dom"/>
</dbReference>
<evidence type="ECO:0000256" key="2">
    <source>
        <dbReference type="ARBA" id="ARBA00022695"/>
    </source>
</evidence>
<keyword evidence="1" id="KW-0808">Transferase</keyword>
<evidence type="ECO:0000259" key="8">
    <source>
        <dbReference type="Pfam" id="PF17917"/>
    </source>
</evidence>
<evidence type="ECO:0000313" key="10">
    <source>
        <dbReference type="Proteomes" id="UP001054821"/>
    </source>
</evidence>
<keyword evidence="2" id="KW-0548">Nucleotidyltransferase</keyword>
<dbReference type="Gene3D" id="3.10.10.10">
    <property type="entry name" value="HIV Type 1 Reverse Transcriptase, subunit A, domain 1"/>
    <property type="match status" value="1"/>
</dbReference>
<dbReference type="Pfam" id="PF00078">
    <property type="entry name" value="RVT_1"/>
    <property type="match status" value="1"/>
</dbReference>
<evidence type="ECO:0000256" key="1">
    <source>
        <dbReference type="ARBA" id="ARBA00022679"/>
    </source>
</evidence>
<keyword evidence="3" id="KW-0540">Nuclease</keyword>
<sequence>MEHKLPIKEGYLPVKQARRRMFMDTELKVKDKIERLLKARFIRLAIYVDWLANIVPVLKRKTEAIRICVDYRNLNEASPKDEYPMPMADMLVDGAAHNQMLSFMDGNAGYNQIIVAEEDIHRTTFMLPGNIGAFEYTVMPFGLRNAGATYQRAMNSVFHDMIGHSLERGRPPKLYVSASEVSIGSLLVQDNKEGKEQAIYYLSRTLTEVERKYSAIERLCLALYFTVVKLRHYMLPFTIYIIAKIDLIQYMLTRPMLRGRIGKWTLALTEFAFRYVPQKAVKGQAVADFLADYPGEEIENMDSLDIANANLLTRGHTFLNNPIYSVHLTPWELYFDGSKLMQLPEQGLF</sequence>
<evidence type="ECO:0000259" key="7">
    <source>
        <dbReference type="Pfam" id="PF00078"/>
    </source>
</evidence>
<dbReference type="SUPFAM" id="SSF56672">
    <property type="entry name" value="DNA/RNA polymerases"/>
    <property type="match status" value="1"/>
</dbReference>
<comment type="caution">
    <text evidence="9">The sequence shown here is derived from an EMBL/GenBank/DDBJ whole genome shotgun (WGS) entry which is preliminary data.</text>
</comment>
<dbReference type="CDD" id="cd01647">
    <property type="entry name" value="RT_LTR"/>
    <property type="match status" value="1"/>
</dbReference>
<dbReference type="Gene3D" id="3.10.20.370">
    <property type="match status" value="1"/>
</dbReference>
<dbReference type="GO" id="GO:0004519">
    <property type="term" value="F:endonuclease activity"/>
    <property type="evidence" value="ECO:0007669"/>
    <property type="project" value="UniProtKB-KW"/>
</dbReference>
<dbReference type="GO" id="GO:0003964">
    <property type="term" value="F:RNA-directed DNA polymerase activity"/>
    <property type="evidence" value="ECO:0007669"/>
    <property type="project" value="UniProtKB-KW"/>
</dbReference>
<feature type="domain" description="Reverse transcriptase RNase H-like" evidence="8">
    <location>
        <begin position="170"/>
        <end position="271"/>
    </location>
</feature>
<dbReference type="InterPro" id="IPR053134">
    <property type="entry name" value="RNA-dir_DNA_polymerase"/>
</dbReference>
<dbReference type="CDD" id="cd09274">
    <property type="entry name" value="RNase_HI_RT_Ty3"/>
    <property type="match status" value="1"/>
</dbReference>
<evidence type="ECO:0000256" key="6">
    <source>
        <dbReference type="ARBA" id="ARBA00022918"/>
    </source>
</evidence>
<evidence type="ECO:0000256" key="4">
    <source>
        <dbReference type="ARBA" id="ARBA00022759"/>
    </source>
</evidence>